<accession>A0A1U7H6Y7</accession>
<dbReference type="AlphaFoldDB" id="A0A1U7H6Y7"/>
<evidence type="ECO:0008006" key="3">
    <source>
        <dbReference type="Google" id="ProtNLM"/>
    </source>
</evidence>
<gene>
    <name evidence="1" type="ORF">NIES593_22815</name>
</gene>
<dbReference type="Proteomes" id="UP000186868">
    <property type="component" value="Unassembled WGS sequence"/>
</dbReference>
<evidence type="ECO:0000313" key="2">
    <source>
        <dbReference type="Proteomes" id="UP000186868"/>
    </source>
</evidence>
<proteinExistence type="predicted"/>
<name>A0A1U7H6Y7_9CYAN</name>
<reference evidence="1 2" key="1">
    <citation type="submission" date="2016-11" db="EMBL/GenBank/DDBJ databases">
        <title>Draft Genome Sequences of Nine Cyanobacterial Strains from Diverse Habitats.</title>
        <authorList>
            <person name="Zhu T."/>
            <person name="Hou S."/>
            <person name="Lu X."/>
            <person name="Hess W.R."/>
        </authorList>
    </citation>
    <scope>NUCLEOTIDE SEQUENCE [LARGE SCALE GENOMIC DNA]</scope>
    <source>
        <strain evidence="1 2">NIES-593</strain>
    </source>
</reference>
<keyword evidence="2" id="KW-1185">Reference proteome</keyword>
<protein>
    <recommendedName>
        <fullName evidence="3">DUF3352 domain-containing protein</fullName>
    </recommendedName>
</protein>
<organism evidence="1 2">
    <name type="scientific">Hydrococcus rivularis NIES-593</name>
    <dbReference type="NCBI Taxonomy" id="1921803"/>
    <lineage>
        <taxon>Bacteria</taxon>
        <taxon>Bacillati</taxon>
        <taxon>Cyanobacteriota</taxon>
        <taxon>Cyanophyceae</taxon>
        <taxon>Pleurocapsales</taxon>
        <taxon>Hydrococcaceae</taxon>
        <taxon>Hydrococcus</taxon>
    </lineage>
</organism>
<evidence type="ECO:0000313" key="1">
    <source>
        <dbReference type="EMBL" id="OKH17822.1"/>
    </source>
</evidence>
<dbReference type="EMBL" id="MRCB01000058">
    <property type="protein sequence ID" value="OKH17822.1"/>
    <property type="molecule type" value="Genomic_DNA"/>
</dbReference>
<comment type="caution">
    <text evidence="1">The sequence shown here is derived from an EMBL/GenBank/DDBJ whole genome shotgun (WGS) entry which is preliminary data.</text>
</comment>
<dbReference type="STRING" id="1921803.NIES593_22815"/>
<dbReference type="Pfam" id="PF11832">
    <property type="entry name" value="DUF3352"/>
    <property type="match status" value="1"/>
</dbReference>
<dbReference type="RefSeq" id="WP_073601755.1">
    <property type="nucleotide sequence ID" value="NZ_MRCB01000058.1"/>
</dbReference>
<dbReference type="InterPro" id="IPR021787">
    <property type="entry name" value="DUF3352"/>
</dbReference>
<sequence>MKLRSFLLVLATVAVVLLAIAGGSLYWILAQSPLPLVKGGVIDQPTAAIFVPKQAPVMVSLLVNPDRLESFAQLTAYPKNRRRSRGEIEQVERSLLANTGLDYQKEIRPWIGDEITLSVTSLDFDRDPANGVRPGYLLAVRTKDPELAREFLQLSYSKQAIAGTFDLVFERYKGIDLIYKRPLQPPLKTSFLASAVVGDFVVFANDPKVLRDAINNVQVADLNLKNSPYYQEALQTILEPRIGVVYANLPAVSAWIANAPVPETPEVRQILTVALSLKSQGLVAQTALIGVAGAENKAPALAAPVGALAYVPDDAILTAAGMNLKQFWTQIETGLEPDSPLQQIFNQALNLLQEPLGINLPQEIFDWVRGEYSLALVPHPDGGEPDWIFIAEKTADANADEAIAHLDTLAKEQGYSVGNLPLLDKTVTAWTKLSTSTGKGLDSLARLQATVSGVHTSVDKYEIFATSVEAMAKALQDAERSLVNSKKFQQAISALPTENDGYFYIDWNQSEPILDEKLPLVRVVELAVKPLFKNLRSLTISSQGSQNSIRRATIFFNLGVR</sequence>
<dbReference type="OrthoDB" id="451203at2"/>